<comment type="cofactor">
    <cofactor evidence="1">
        <name>[4Fe-4S] cluster</name>
        <dbReference type="ChEBI" id="CHEBI:49883"/>
    </cofactor>
</comment>
<evidence type="ECO:0000256" key="1">
    <source>
        <dbReference type="ARBA" id="ARBA00001966"/>
    </source>
</evidence>
<dbReference type="EMBL" id="PIUK01000584">
    <property type="protein sequence ID" value="MBY6278537.1"/>
    <property type="molecule type" value="Genomic_DNA"/>
</dbReference>
<dbReference type="InterPro" id="IPR051827">
    <property type="entry name" value="Cas4_exonuclease"/>
</dbReference>
<dbReference type="GO" id="GO:0046872">
    <property type="term" value="F:metal ion binding"/>
    <property type="evidence" value="ECO:0007669"/>
    <property type="project" value="UniProtKB-KW"/>
</dbReference>
<evidence type="ECO:0000256" key="6">
    <source>
        <dbReference type="ARBA" id="ARBA00022723"/>
    </source>
</evidence>
<keyword evidence="7 13" id="KW-0378">Hydrolase</keyword>
<dbReference type="GO" id="GO:0051607">
    <property type="term" value="P:defense response to virus"/>
    <property type="evidence" value="ECO:0007669"/>
    <property type="project" value="UniProtKB-KW"/>
</dbReference>
<dbReference type="GO" id="GO:0051536">
    <property type="term" value="F:iron-sulfur cluster binding"/>
    <property type="evidence" value="ECO:0007669"/>
    <property type="project" value="UniProtKB-KW"/>
</dbReference>
<feature type="domain" description="DUF83" evidence="14">
    <location>
        <begin position="2"/>
        <end position="185"/>
    </location>
</feature>
<feature type="non-terminal residue" evidence="15">
    <location>
        <position position="215"/>
    </location>
</feature>
<keyword evidence="12 13" id="KW-0464">Manganese</keyword>
<evidence type="ECO:0000256" key="11">
    <source>
        <dbReference type="ARBA" id="ARBA00023118"/>
    </source>
</evidence>
<dbReference type="InterPro" id="IPR013343">
    <property type="entry name" value="CRISPR-assoc_prot_Cas4"/>
</dbReference>
<protein>
    <recommendedName>
        <fullName evidence="4 13">CRISPR-associated exonuclease Cas4</fullName>
        <ecNumber evidence="3 13">3.1.12.1</ecNumber>
    </recommendedName>
</protein>
<dbReference type="EC" id="3.1.12.1" evidence="3 13"/>
<keyword evidence="6 13" id="KW-0479">Metal-binding</keyword>
<keyword evidence="11 13" id="KW-0051">Antiviral defense</keyword>
<evidence type="ECO:0000256" key="4">
    <source>
        <dbReference type="ARBA" id="ARBA00020049"/>
    </source>
</evidence>
<accession>A0A953I535</accession>
<keyword evidence="10 13" id="KW-0411">Iron-sulfur</keyword>
<comment type="caution">
    <text evidence="15">The sequence shown here is derived from an EMBL/GenBank/DDBJ whole genome shotgun (WGS) entry which is preliminary data.</text>
</comment>
<evidence type="ECO:0000256" key="9">
    <source>
        <dbReference type="ARBA" id="ARBA00023004"/>
    </source>
</evidence>
<evidence type="ECO:0000256" key="13">
    <source>
        <dbReference type="RuleBase" id="RU365022"/>
    </source>
</evidence>
<evidence type="ECO:0000256" key="10">
    <source>
        <dbReference type="ARBA" id="ARBA00023014"/>
    </source>
</evidence>
<reference evidence="15" key="1">
    <citation type="submission" date="2017-11" db="EMBL/GenBank/DDBJ databases">
        <title>Three new genomes from thermophilic consortium.</title>
        <authorList>
            <person name="Quaggio R."/>
            <person name="Amgarten D."/>
            <person name="Setubal J.C."/>
        </authorList>
    </citation>
    <scope>NUCLEOTIDE SEQUENCE</scope>
    <source>
        <strain evidence="15">ZCTH01-B2</strain>
    </source>
</reference>
<evidence type="ECO:0000313" key="16">
    <source>
        <dbReference type="Proteomes" id="UP000732377"/>
    </source>
</evidence>
<comment type="cofactor">
    <cofactor evidence="13">
        <name>Mg(2+)</name>
        <dbReference type="ChEBI" id="CHEBI:18420"/>
    </cofactor>
    <cofactor evidence="13">
        <name>Mn(2+)</name>
        <dbReference type="ChEBI" id="CHEBI:29035"/>
    </cofactor>
    <text evidence="13">Mg(2+) or Mn(2+) required for ssDNA cleavage activity.</text>
</comment>
<name>A0A953I535_SYMTR</name>
<comment type="function">
    <text evidence="13">CRISPR (clustered regularly interspaced short palindromic repeat) is an adaptive immune system that provides protection against mobile genetic elements (viruses, transposable elements and conjugative plasmids). CRISPR clusters contain sequences complementary to antecedent mobile elements and target invading nucleic acids. CRISPR clusters are transcribed and processed into CRISPR RNA (crRNA).</text>
</comment>
<dbReference type="Proteomes" id="UP000732377">
    <property type="component" value="Unassembled WGS sequence"/>
</dbReference>
<dbReference type="NCBIfam" id="TIGR00372">
    <property type="entry name" value="cas4"/>
    <property type="match status" value="1"/>
</dbReference>
<dbReference type="GO" id="GO:0004527">
    <property type="term" value="F:exonuclease activity"/>
    <property type="evidence" value="ECO:0007669"/>
    <property type="project" value="UniProtKB-KW"/>
</dbReference>
<organism evidence="15 16">
    <name type="scientific">Symbiobacterium thermophilum</name>
    <dbReference type="NCBI Taxonomy" id="2734"/>
    <lineage>
        <taxon>Bacteria</taxon>
        <taxon>Bacillati</taxon>
        <taxon>Bacillota</taxon>
        <taxon>Clostridia</taxon>
        <taxon>Eubacteriales</taxon>
        <taxon>Symbiobacteriaceae</taxon>
        <taxon>Symbiobacterium</taxon>
    </lineage>
</organism>
<dbReference type="PANTHER" id="PTHR36531:SF6">
    <property type="entry name" value="DNA REPLICATION ATP-DEPENDENT HELICASE_NUCLEASE DNA2"/>
    <property type="match status" value="1"/>
</dbReference>
<proteinExistence type="inferred from homology"/>
<dbReference type="Gene3D" id="3.90.320.10">
    <property type="match status" value="1"/>
</dbReference>
<evidence type="ECO:0000256" key="7">
    <source>
        <dbReference type="ARBA" id="ARBA00022801"/>
    </source>
</evidence>
<dbReference type="InterPro" id="IPR022765">
    <property type="entry name" value="Dna2/Cas4_DUF83"/>
</dbReference>
<keyword evidence="9 13" id="KW-0408">Iron</keyword>
<dbReference type="PANTHER" id="PTHR36531">
    <property type="entry name" value="CRISPR-ASSOCIATED EXONUCLEASE CAS4"/>
    <property type="match status" value="1"/>
</dbReference>
<evidence type="ECO:0000256" key="8">
    <source>
        <dbReference type="ARBA" id="ARBA00022839"/>
    </source>
</evidence>
<evidence type="ECO:0000256" key="12">
    <source>
        <dbReference type="ARBA" id="ARBA00023211"/>
    </source>
</evidence>
<evidence type="ECO:0000256" key="5">
    <source>
        <dbReference type="ARBA" id="ARBA00022722"/>
    </source>
</evidence>
<evidence type="ECO:0000259" key="14">
    <source>
        <dbReference type="Pfam" id="PF01930"/>
    </source>
</evidence>
<dbReference type="Pfam" id="PF01930">
    <property type="entry name" value="Cas_Cas4"/>
    <property type="match status" value="1"/>
</dbReference>
<evidence type="ECO:0000256" key="3">
    <source>
        <dbReference type="ARBA" id="ARBA00012768"/>
    </source>
</evidence>
<keyword evidence="8 13" id="KW-0269">Exonuclease</keyword>
<comment type="similarity">
    <text evidence="2 13">Belongs to the CRISPR-associated exonuclease Cas4 family.</text>
</comment>
<dbReference type="InterPro" id="IPR011604">
    <property type="entry name" value="PDDEXK-like_dom_sf"/>
</dbReference>
<sequence length="215" mass="23690">MLNEFVYCPRLFYLEWVQAEWAESADTEAGRLHHRRVDEEQGRLPEAEATGGDDPVVARSVMLSSESLGLIARIDLVEADGSCAIPVDDKRGEVPDTPESSWEADRVQLCAQALLLREHGYRCDRGILYYAGSRRRVEVPIDDSLVRRTLALAAEARATAVSGVVPPPLVDSPKCPRCSLVGICLPDETVYLKAGGSHQEEPRRMVPARDLALPV</sequence>
<evidence type="ECO:0000313" key="15">
    <source>
        <dbReference type="EMBL" id="MBY6278537.1"/>
    </source>
</evidence>
<dbReference type="RefSeq" id="WP_273382116.1">
    <property type="nucleotide sequence ID" value="NZ_PIUK01000584.1"/>
</dbReference>
<evidence type="ECO:0000256" key="2">
    <source>
        <dbReference type="ARBA" id="ARBA00009189"/>
    </source>
</evidence>
<dbReference type="AlphaFoldDB" id="A0A953I535"/>
<keyword evidence="5 13" id="KW-0540">Nuclease</keyword>
<gene>
    <name evidence="15" type="primary">cas4</name>
    <name evidence="15" type="ORF">CWE10_20830</name>
</gene>
<comment type="cofactor">
    <cofactor evidence="13">
        <name>iron-sulfur cluster</name>
        <dbReference type="ChEBI" id="CHEBI:30408"/>
    </cofactor>
</comment>